<evidence type="ECO:0000256" key="2">
    <source>
        <dbReference type="ARBA" id="ARBA00022771"/>
    </source>
</evidence>
<keyword evidence="6" id="KW-0472">Membrane</keyword>
<keyword evidence="1" id="KW-0479">Metal-binding</keyword>
<evidence type="ECO:0000256" key="4">
    <source>
        <dbReference type="PROSITE-ProRule" id="PRU01343"/>
    </source>
</evidence>
<evidence type="ECO:0000256" key="6">
    <source>
        <dbReference type="SAM" id="Phobius"/>
    </source>
</evidence>
<accession>A0AAV8DLD4</accession>
<evidence type="ECO:0000313" key="8">
    <source>
        <dbReference type="EMBL" id="KAJ4768790.1"/>
    </source>
</evidence>
<evidence type="ECO:0000256" key="1">
    <source>
        <dbReference type="ARBA" id="ARBA00022723"/>
    </source>
</evidence>
<dbReference type="PROSITE" id="PS51999">
    <property type="entry name" value="ZF_GRF"/>
    <property type="match status" value="1"/>
</dbReference>
<dbReference type="PANTHER" id="PTHR33680:SF7">
    <property type="entry name" value="OS02G0474200 PROTEIN"/>
    <property type="match status" value="1"/>
</dbReference>
<evidence type="ECO:0000313" key="9">
    <source>
        <dbReference type="Proteomes" id="UP001140206"/>
    </source>
</evidence>
<comment type="caution">
    <text evidence="8">The sequence shown here is derived from an EMBL/GenBank/DDBJ whole genome shotgun (WGS) entry which is preliminary data.</text>
</comment>
<sequence>MHRRFNKSDSFSHSASSNVGSHASQREDLPLVPCPSCGLSVKKFVSNTDKNPNRVFYQCVNEVTNCKFWKWENQYLSHLIKAKVAIPSIESEVDLVKSEVDLVNFARLEAQLDNLTNELKRKCQDDERQIKALVVSLDNFKMYNCMSAIVIVTLLIMVIALCSFSYIAIGRLI</sequence>
<evidence type="ECO:0000256" key="3">
    <source>
        <dbReference type="ARBA" id="ARBA00022833"/>
    </source>
</evidence>
<keyword evidence="9" id="KW-1185">Reference proteome</keyword>
<dbReference type="EMBL" id="JAMFTS010000004">
    <property type="protein sequence ID" value="KAJ4768790.1"/>
    <property type="molecule type" value="Genomic_DNA"/>
</dbReference>
<organism evidence="8 9">
    <name type="scientific">Rhynchospora pubera</name>
    <dbReference type="NCBI Taxonomy" id="906938"/>
    <lineage>
        <taxon>Eukaryota</taxon>
        <taxon>Viridiplantae</taxon>
        <taxon>Streptophyta</taxon>
        <taxon>Embryophyta</taxon>
        <taxon>Tracheophyta</taxon>
        <taxon>Spermatophyta</taxon>
        <taxon>Magnoliopsida</taxon>
        <taxon>Liliopsida</taxon>
        <taxon>Poales</taxon>
        <taxon>Cyperaceae</taxon>
        <taxon>Cyperoideae</taxon>
        <taxon>Rhynchosporeae</taxon>
        <taxon>Rhynchospora</taxon>
    </lineage>
</organism>
<dbReference type="AlphaFoldDB" id="A0AAV8DLD4"/>
<keyword evidence="2 4" id="KW-0863">Zinc-finger</keyword>
<keyword evidence="6" id="KW-1133">Transmembrane helix</keyword>
<keyword evidence="3" id="KW-0862">Zinc</keyword>
<keyword evidence="6" id="KW-0812">Transmembrane</keyword>
<dbReference type="GO" id="GO:0008270">
    <property type="term" value="F:zinc ion binding"/>
    <property type="evidence" value="ECO:0007669"/>
    <property type="project" value="UniProtKB-KW"/>
</dbReference>
<evidence type="ECO:0000256" key="5">
    <source>
        <dbReference type="SAM" id="MobiDB-lite"/>
    </source>
</evidence>
<feature type="region of interest" description="Disordered" evidence="5">
    <location>
        <begin position="1"/>
        <end position="26"/>
    </location>
</feature>
<proteinExistence type="predicted"/>
<feature type="compositionally biased region" description="Polar residues" evidence="5">
    <location>
        <begin position="8"/>
        <end position="23"/>
    </location>
</feature>
<gene>
    <name evidence="8" type="ORF">LUZ62_079165</name>
</gene>
<protein>
    <submittedName>
        <fullName evidence="8">Secologanin synthase</fullName>
    </submittedName>
</protein>
<feature type="domain" description="GRF-type" evidence="7">
    <location>
        <begin position="34"/>
        <end position="75"/>
    </location>
</feature>
<feature type="transmembrane region" description="Helical" evidence="6">
    <location>
        <begin position="148"/>
        <end position="169"/>
    </location>
</feature>
<reference evidence="8" key="1">
    <citation type="submission" date="2022-08" db="EMBL/GenBank/DDBJ databases">
        <authorList>
            <person name="Marques A."/>
        </authorList>
    </citation>
    <scope>NUCLEOTIDE SEQUENCE</scope>
    <source>
        <strain evidence="8">RhyPub2mFocal</strain>
        <tissue evidence="8">Leaves</tissue>
    </source>
</reference>
<name>A0AAV8DLD4_9POAL</name>
<dbReference type="PANTHER" id="PTHR33680">
    <property type="entry name" value="OS07G0190500 PROTEIN"/>
    <property type="match status" value="1"/>
</dbReference>
<evidence type="ECO:0000259" key="7">
    <source>
        <dbReference type="PROSITE" id="PS51999"/>
    </source>
</evidence>
<dbReference type="InterPro" id="IPR010666">
    <property type="entry name" value="Znf_GRF"/>
</dbReference>
<dbReference type="Proteomes" id="UP001140206">
    <property type="component" value="Chromosome 4"/>
</dbReference>